<dbReference type="Proteomes" id="UP000002497">
    <property type="component" value="Unassembled WGS sequence"/>
</dbReference>
<keyword evidence="2" id="KW-1185">Reference proteome</keyword>
<reference evidence="2" key="1">
    <citation type="journal article" date="2010" name="Genome Res.">
        <title>Population genomic sequencing of Coccidioides fungi reveals recent hybridization and transposon control.</title>
        <authorList>
            <person name="Neafsey D.E."/>
            <person name="Barker B.M."/>
            <person name="Sharpton T.J."/>
            <person name="Stajich J.E."/>
            <person name="Park D.J."/>
            <person name="Whiston E."/>
            <person name="Hung C.-Y."/>
            <person name="McMahan C."/>
            <person name="White J."/>
            <person name="Sykes S."/>
            <person name="Heiman D."/>
            <person name="Young S."/>
            <person name="Zeng Q."/>
            <person name="Abouelleil A."/>
            <person name="Aftuck L."/>
            <person name="Bessette D."/>
            <person name="Brown A."/>
            <person name="FitzGerald M."/>
            <person name="Lui A."/>
            <person name="Macdonald J.P."/>
            <person name="Priest M."/>
            <person name="Orbach M.J."/>
            <person name="Galgiani J.N."/>
            <person name="Kirkland T.N."/>
            <person name="Cole G.T."/>
            <person name="Birren B.W."/>
            <person name="Henn M.R."/>
            <person name="Taylor J.W."/>
            <person name="Rounsley S.D."/>
        </authorList>
    </citation>
    <scope>NUCLEOTIDE SEQUENCE [LARGE SCALE GENOMIC DNA]</scope>
    <source>
        <strain evidence="2">RMSCC 757 / Silveira</strain>
    </source>
</reference>
<dbReference type="AlphaFoldDB" id="E9D8Y7"/>
<sequence>MQGAGGCESSEKIQTTINTTRFAPSHLHAMVSNDDIRKRRTVESQRYELAKTLLMTMFHVARNVPGRYKQASTGSNLCTLLMAFEKEIAMQQSDAVVPNLQKPVSNIASARTFL</sequence>
<proteinExistence type="predicted"/>
<gene>
    <name evidence="1" type="ORF">CPSG_06289</name>
</gene>
<evidence type="ECO:0000313" key="1">
    <source>
        <dbReference type="EMBL" id="EFW17021.1"/>
    </source>
</evidence>
<name>E9D8Y7_COCPS</name>
<protein>
    <submittedName>
        <fullName evidence="1">Predicted protein</fullName>
    </submittedName>
</protein>
<evidence type="ECO:0000313" key="2">
    <source>
        <dbReference type="Proteomes" id="UP000002497"/>
    </source>
</evidence>
<reference evidence="2" key="2">
    <citation type="submission" date="2010-03" db="EMBL/GenBank/DDBJ databases">
        <title>The genome sequence of Coccidioides posadasii strain Silveira.</title>
        <authorList>
            <consortium name="The Broad Institute Genome Sequencing Center for Infectious Disease"/>
            <person name="Neafsey D."/>
            <person name="Orbach M."/>
            <person name="Henn M.R."/>
            <person name="Cole G.T."/>
            <person name="Galgiani J."/>
            <person name="Gardner M.J."/>
            <person name="Kirkland T.N."/>
            <person name="Taylor J.W."/>
            <person name="Young S.K."/>
            <person name="Zeng Q."/>
            <person name="Koehrsen M."/>
            <person name="Alvarado L."/>
            <person name="Berlin A."/>
            <person name="Borenstein D."/>
            <person name="Chapman S.B."/>
            <person name="Chen Z."/>
            <person name="Engels R."/>
            <person name="Freedman E."/>
            <person name="Gellesch M."/>
            <person name="Goldberg J."/>
            <person name="Griggs A."/>
            <person name="Gujja S."/>
            <person name="Heilman E."/>
            <person name="Heiman D."/>
            <person name="Howarth C."/>
            <person name="Jen D."/>
            <person name="Larson L."/>
            <person name="Mehta T."/>
            <person name="Neiman D."/>
            <person name="Park D."/>
            <person name="Pearson M."/>
            <person name="Richards J."/>
            <person name="Roberts A."/>
            <person name="Saif S."/>
            <person name="Shea T."/>
            <person name="Shenoy N."/>
            <person name="Sisk P."/>
            <person name="Stolte C."/>
            <person name="Sykes S."/>
            <person name="Walk T."/>
            <person name="White J."/>
            <person name="Yandava C."/>
            <person name="Haas B."/>
            <person name="Nusbaum C."/>
            <person name="Birren B."/>
        </authorList>
    </citation>
    <scope>NUCLEOTIDE SEQUENCE [LARGE SCALE GENOMIC DNA]</scope>
    <source>
        <strain evidence="2">RMSCC 757 / Silveira</strain>
    </source>
</reference>
<dbReference type="VEuPathDB" id="FungiDB:CPSG_06289"/>
<dbReference type="EMBL" id="GL636495">
    <property type="protein sequence ID" value="EFW17021.1"/>
    <property type="molecule type" value="Genomic_DNA"/>
</dbReference>
<accession>E9D8Y7</accession>
<dbReference type="HOGENOM" id="CLU_2120859_0_0_1"/>
<organism evidence="2">
    <name type="scientific">Coccidioides posadasii (strain RMSCC 757 / Silveira)</name>
    <name type="common">Valley fever fungus</name>
    <dbReference type="NCBI Taxonomy" id="443226"/>
    <lineage>
        <taxon>Eukaryota</taxon>
        <taxon>Fungi</taxon>
        <taxon>Dikarya</taxon>
        <taxon>Ascomycota</taxon>
        <taxon>Pezizomycotina</taxon>
        <taxon>Eurotiomycetes</taxon>
        <taxon>Eurotiomycetidae</taxon>
        <taxon>Onygenales</taxon>
        <taxon>Onygenaceae</taxon>
        <taxon>Coccidioides</taxon>
    </lineage>
</organism>